<feature type="chain" id="PRO_5038821849" evidence="1">
    <location>
        <begin position="22"/>
        <end position="362"/>
    </location>
</feature>
<dbReference type="PROSITE" id="PS51257">
    <property type="entry name" value="PROKAR_LIPOPROTEIN"/>
    <property type="match status" value="1"/>
</dbReference>
<dbReference type="Proteomes" id="UP000654993">
    <property type="component" value="Unassembled WGS sequence"/>
</dbReference>
<protein>
    <submittedName>
        <fullName evidence="2">Uncharacterized protein</fullName>
    </submittedName>
</protein>
<comment type="caution">
    <text evidence="2">The sequence shown here is derived from an EMBL/GenBank/DDBJ whole genome shotgun (WGS) entry which is preliminary data.</text>
</comment>
<reference evidence="2" key="1">
    <citation type="submission" date="2020-08" db="EMBL/GenBank/DDBJ databases">
        <authorList>
            <person name="Uke A."/>
            <person name="Chhe C."/>
            <person name="Baramee S."/>
            <person name="Kosugi A."/>
        </authorList>
    </citation>
    <scope>NUCLEOTIDE SEQUENCE</scope>
    <source>
        <strain evidence="2">DA-C8</strain>
    </source>
</reference>
<evidence type="ECO:0000313" key="3">
    <source>
        <dbReference type="Proteomes" id="UP000654993"/>
    </source>
</evidence>
<evidence type="ECO:0000256" key="1">
    <source>
        <dbReference type="SAM" id="SignalP"/>
    </source>
</evidence>
<organism evidence="2 3">
    <name type="scientific">Insulibacter thermoxylanivorax</name>
    <dbReference type="NCBI Taxonomy" id="2749268"/>
    <lineage>
        <taxon>Bacteria</taxon>
        <taxon>Bacillati</taxon>
        <taxon>Bacillota</taxon>
        <taxon>Bacilli</taxon>
        <taxon>Bacillales</taxon>
        <taxon>Paenibacillaceae</taxon>
        <taxon>Insulibacter</taxon>
    </lineage>
</organism>
<keyword evidence="1" id="KW-0732">Signal</keyword>
<dbReference type="AlphaFoldDB" id="A0A916QHV0"/>
<sequence length="362" mass="41842">MKSIKVMLIRLLILLGISIIAAGCTEQQEAYLEVFAPEEDAVVGDEFVISGVLHHADHPYFIYFAEDGHTYLGEGIIYTDEQGHFESRIELRQPPIHHQVMLYFYLDDDGDGKYKMDDPRTKIGQLLLRYDKQDSDREEKHQLLDQDLMMFVREQIFEAATVLREDWRMSWDEFAKAELPMLVLDDVHLAAWLSDAVGGSVFTVFGREEDRLELVFTDLLGRDIYHVGLHEGFHKGPLVTVDVYVPADTGVMQRHTVMYLLSGAQTKRVWELETANTSARETEEGIIERRRTLSYTLPPSFMQPDSEPVIYVHGKEEERIISDAGTKIIEEKFLQLTYHWDETEGRFVNIVEQSRILDIPMK</sequence>
<reference evidence="2" key="2">
    <citation type="journal article" date="2021" name="Data Brief">
        <title>Draft genome sequence data of the facultative, thermophilic, xylanolytic bacterium Paenibacillus sp. strain DA-C8.</title>
        <authorList>
            <person name="Chhe C."/>
            <person name="Uke A."/>
            <person name="Baramee S."/>
            <person name="Ungkulpasvich U."/>
            <person name="Tachaapaikoon C."/>
            <person name="Pason P."/>
            <person name="Waeonukul R."/>
            <person name="Ratanakhanokchai K."/>
            <person name="Kosugi A."/>
        </authorList>
    </citation>
    <scope>NUCLEOTIDE SEQUENCE</scope>
    <source>
        <strain evidence="2">DA-C8</strain>
    </source>
</reference>
<dbReference type="EMBL" id="BMAQ01000026">
    <property type="protein sequence ID" value="GFR38731.1"/>
    <property type="molecule type" value="Genomic_DNA"/>
</dbReference>
<proteinExistence type="predicted"/>
<feature type="signal peptide" evidence="1">
    <location>
        <begin position="1"/>
        <end position="21"/>
    </location>
</feature>
<accession>A0A916QHV0</accession>
<evidence type="ECO:0000313" key="2">
    <source>
        <dbReference type="EMBL" id="GFR38731.1"/>
    </source>
</evidence>
<dbReference type="RefSeq" id="WP_200966968.1">
    <property type="nucleotide sequence ID" value="NZ_BMAQ01000026.1"/>
</dbReference>
<keyword evidence="3" id="KW-1185">Reference proteome</keyword>
<gene>
    <name evidence="2" type="ORF">PRECH8_20270</name>
</gene>
<name>A0A916QHV0_9BACL</name>